<reference evidence="2" key="1">
    <citation type="submission" date="2017-09" db="EMBL/GenBank/DDBJ databases">
        <title>Contemporary evolution of a Lepidopteran species, Heliothis virescens, in response to modern agricultural practices.</title>
        <authorList>
            <person name="Fritz M.L."/>
            <person name="Deyonke A.M."/>
            <person name="Papanicolaou A."/>
            <person name="Micinski S."/>
            <person name="Westbrook J."/>
            <person name="Gould F."/>
        </authorList>
    </citation>
    <scope>NUCLEOTIDE SEQUENCE [LARGE SCALE GENOMIC DNA]</scope>
    <source>
        <strain evidence="2">HvINT-</strain>
        <tissue evidence="2">Whole body</tissue>
    </source>
</reference>
<feature type="coiled-coil region" evidence="1">
    <location>
        <begin position="35"/>
        <end position="62"/>
    </location>
</feature>
<organism evidence="2">
    <name type="scientific">Heliothis virescens</name>
    <name type="common">Tobacco budworm moth</name>
    <dbReference type="NCBI Taxonomy" id="7102"/>
    <lineage>
        <taxon>Eukaryota</taxon>
        <taxon>Metazoa</taxon>
        <taxon>Ecdysozoa</taxon>
        <taxon>Arthropoda</taxon>
        <taxon>Hexapoda</taxon>
        <taxon>Insecta</taxon>
        <taxon>Pterygota</taxon>
        <taxon>Neoptera</taxon>
        <taxon>Endopterygota</taxon>
        <taxon>Lepidoptera</taxon>
        <taxon>Glossata</taxon>
        <taxon>Ditrysia</taxon>
        <taxon>Noctuoidea</taxon>
        <taxon>Noctuidae</taxon>
        <taxon>Heliothinae</taxon>
        <taxon>Heliothis</taxon>
    </lineage>
</organism>
<comment type="caution">
    <text evidence="2">The sequence shown here is derived from an EMBL/GenBank/DDBJ whole genome shotgun (WGS) entry which is preliminary data.</text>
</comment>
<evidence type="ECO:0000256" key="1">
    <source>
        <dbReference type="SAM" id="Coils"/>
    </source>
</evidence>
<gene>
    <name evidence="2" type="ORF">B5V51_10974</name>
</gene>
<sequence>MISDDGAIDILDSLKSFVLTEQELVDSKGRLLQYLKKKNGLINALTKEILKAELEKKTVKKKVAKPATTTLLRKNKQLEKELSKDQVRRSFEKPIGELRSRAESLADSQLGFFSDPFSAENIYTVGKTAFCYGNNSLRYLNLAYNDLTYASIKVLYEVVATQRNICRVPRGLVNVVIEGNCMPTECEELQKIDDMLSSYLFYHAPRQSIVKRRPSVNKL</sequence>
<proteinExistence type="predicted"/>
<name>A0A2A4JVH3_HELVI</name>
<dbReference type="AlphaFoldDB" id="A0A2A4JVH3"/>
<evidence type="ECO:0000313" key="2">
    <source>
        <dbReference type="EMBL" id="PCG75776.1"/>
    </source>
</evidence>
<dbReference type="PANTHER" id="PTHR46984">
    <property type="entry name" value="LEUCINE-RICH REPEAT-CONTAINING PROTEIN 71"/>
    <property type="match status" value="1"/>
</dbReference>
<protein>
    <submittedName>
        <fullName evidence="2">Uncharacterized protein</fullName>
    </submittedName>
</protein>
<accession>A0A2A4JVH3</accession>
<dbReference type="EMBL" id="NWSH01000540">
    <property type="protein sequence ID" value="PCG75776.1"/>
    <property type="molecule type" value="Genomic_DNA"/>
</dbReference>
<keyword evidence="1" id="KW-0175">Coiled coil</keyword>
<dbReference type="PANTHER" id="PTHR46984:SF1">
    <property type="entry name" value="LEUCINE-RICH REPEAT-CONTAINING PROTEIN 71"/>
    <property type="match status" value="1"/>
</dbReference>
<dbReference type="InterPro" id="IPR053040">
    <property type="entry name" value="LRR-containing_protein_71"/>
</dbReference>